<dbReference type="Proteomes" id="UP000199438">
    <property type="component" value="Unassembled WGS sequence"/>
</dbReference>
<dbReference type="EMBL" id="FOKV01000001">
    <property type="protein sequence ID" value="SFB86086.1"/>
    <property type="molecule type" value="Genomic_DNA"/>
</dbReference>
<keyword evidence="1" id="KW-0732">Signal</keyword>
<feature type="signal peptide" evidence="1">
    <location>
        <begin position="1"/>
        <end position="20"/>
    </location>
</feature>
<accession>A0A1I1EHD8</accession>
<dbReference type="InterPro" id="IPR010281">
    <property type="entry name" value="DUF885"/>
</dbReference>
<evidence type="ECO:0000313" key="2">
    <source>
        <dbReference type="EMBL" id="SFB86086.1"/>
    </source>
</evidence>
<evidence type="ECO:0000256" key="1">
    <source>
        <dbReference type="SAM" id="SignalP"/>
    </source>
</evidence>
<protein>
    <submittedName>
        <fullName evidence="2">Uncharacterized conserved protein, DUF885 familyt</fullName>
    </submittedName>
</protein>
<dbReference type="PANTHER" id="PTHR33361">
    <property type="entry name" value="GLR0591 PROTEIN"/>
    <property type="match status" value="1"/>
</dbReference>
<dbReference type="Pfam" id="PF05960">
    <property type="entry name" value="DUF885"/>
    <property type="match status" value="1"/>
</dbReference>
<proteinExistence type="predicted"/>
<keyword evidence="3" id="KW-1185">Reference proteome</keyword>
<reference evidence="3" key="1">
    <citation type="submission" date="2016-10" db="EMBL/GenBank/DDBJ databases">
        <authorList>
            <person name="Varghese N."/>
            <person name="Submissions S."/>
        </authorList>
    </citation>
    <scope>NUCLEOTIDE SEQUENCE [LARGE SCALE GENOMIC DNA]</scope>
    <source>
        <strain evidence="3">DSM 24499</strain>
    </source>
</reference>
<feature type="chain" id="PRO_5011681050" evidence="1">
    <location>
        <begin position="21"/>
        <end position="571"/>
    </location>
</feature>
<dbReference type="AlphaFoldDB" id="A0A1I1EHD8"/>
<dbReference type="RefSeq" id="WP_092540189.1">
    <property type="nucleotide sequence ID" value="NZ_FOKV01000001.1"/>
</dbReference>
<organism evidence="2 3">
    <name type="scientific">Zunongwangia mangrovi</name>
    <dbReference type="NCBI Taxonomy" id="1334022"/>
    <lineage>
        <taxon>Bacteria</taxon>
        <taxon>Pseudomonadati</taxon>
        <taxon>Bacteroidota</taxon>
        <taxon>Flavobacteriia</taxon>
        <taxon>Flavobacteriales</taxon>
        <taxon>Flavobacteriaceae</taxon>
        <taxon>Zunongwangia</taxon>
    </lineage>
</organism>
<dbReference type="STRING" id="1334022.SAMN04487907_101944"/>
<dbReference type="OrthoDB" id="9760040at2"/>
<dbReference type="PANTHER" id="PTHR33361:SF2">
    <property type="entry name" value="DUF885 DOMAIN-CONTAINING PROTEIN"/>
    <property type="match status" value="1"/>
</dbReference>
<name>A0A1I1EHD8_9FLAO</name>
<sequence>MKLQSLLCSFCLFFTSIFFAQNPSVQLDSILKAESEHRAYDYAEYPLGLHTEELYKSEAYFAQNLLDKLSKIDKSTLSQTEKITAELMKFKLQERVDQYQYKAYLNPLLSDAGFHVSLPYHVGRLNNYEQVKRYLKKLNAIPQYVDQNLALLREGLELGITQPLVIFDGYEATYNDQIVDDYKDSFYYSPFQDLPSNLTQTQKDSVLKVAKIAVEENVIPQFKRIKKFFETEYFPKTRKSIGVSEIPNGREYYQNRIHYYTTLDLTADEVHEIGLKEVARINAEMKAIIEEVKFEGSFDEFIDFLRTDDQFYAETGEELLKEGRDITKRIDAQLPRFFKVLPRKPYGVAPVPSAIAPKYTAGRYKGASSPTEPGYFWINTYKLESRPKYALPALALHEAVPGHHLQISLNAELGDSIPPFRRGFYLSAYGEGWGLYAESLGEEMGIYTNPFEKFGQLTYEQWRACRLVVDTGMHAKGWSREKAVDFLTKNTALSLHEINTEIDRYISWPGQALSYKMGELKIKELRKKAEEALKTDFNIREFHRVILSQGTVTLTLMEDLVNNYIKEVKNE</sequence>
<evidence type="ECO:0000313" key="3">
    <source>
        <dbReference type="Proteomes" id="UP000199438"/>
    </source>
</evidence>
<gene>
    <name evidence="2" type="ORF">SAMN04487907_101944</name>
</gene>